<dbReference type="SUPFAM" id="SSF52540">
    <property type="entry name" value="P-loop containing nucleoside triphosphate hydrolases"/>
    <property type="match status" value="1"/>
</dbReference>
<dbReference type="EMBL" id="LAZR01008396">
    <property type="protein sequence ID" value="KKM79021.1"/>
    <property type="molecule type" value="Genomic_DNA"/>
</dbReference>
<sequence length="1203" mass="141290">MSIDKENLINFLVKSHSIDEIKHRYKDVPPNDVYSLIDELVNEEKIRYVEGRSEGKYQKVNNDFEGKIIETIALLAGYYCTNPTCRQFTIAPSKLIEDKIIKIGEAAHIHSSRKKGPRYDEEKSKPTPINGIWLCRTCHKKIDSQDCESYPPELLHNWKEVHSNWLRENLGVPFNLIKIKKLSLSFTKWRNNLKKDTKIIYKVKSFISKYEGLLKEYLEGEEPTLKSIRIIGQRGVGKKTILIGALEQYFKERLEKTLVFIHQNNEILNLQFSDDMTIIIQECSNNFHENLYQKLDAFGYANTTLISMGSDNYKAGIIRSHTKLIEVKEFDKFQMEKLLMNVYPSLTTQQLNKVIEMSGGIPAIAFDVYSYIREEGITLDEIDESWQHWESRLDQFSRKESFSKEEIVKIMQRFVLIGEIPYYDDPATRRQYLSYLKSGAIEKVELTMDSLVDYGFFKVRNFSLTLNPPFMSLYLLKEIKKEDIIDHIKILISGKNKGFLSQFLRKIFLLKEEQIQNYVGWALVHELESYWKSLSDPFYTTIVYHLSDFLPDQVLNLIEKLLSNIATQQDLDYNILIVNTLEKLTERSDFFFRAFNLLIKLALVIKPNEISLVLSRNFLSGKVDFKAKIDFLRKKVDLKNESESYLIIELLCSLILSYSIEPHQILQYYGPEGSKHEIEIEYLYLDSILNFIELFLKSPLDKIKKHLFSLISKNVLTLLANGKWEWLKTFFEGILKEFPDLKLKILTSIKHGDRLKNLVTENFFNQIAEWVEKLKEEFNIEEKIRWFFDVNRQISESKPLQRDDIKKFAEKLIDNDTLFKESLSYLITSDIYEIADFGLIIANLDENFTLWPLIEENFITNIDNSSTFFFNGYTSVIFKEDPSKWEKILSKIENIPRSKPKLYQLIIPKYPFKNYLDKLIELHKKGAFPKERISSLYIASKDRLKLFSPEELAKLIKFYFNEVQNKLDGVNLFFLERLLEAQEYVVPNDVEDFIIEILTSFEDLDDFNAYLPPLWNELIEKISDQNPNFNTKLKQIILSNLSSIPIRIIINNIGSQIENWLQKDYGKTLDMLKKVLKIQDIKNYKLINIFNEKRIQLIYIEDQISFCKDFPQFIGLIMGFHTSELLTQKKITLFFEKLVFSFPYDSNISKRTCLEIIRATPRTDPALIKKHIGVLDKLKGETINESLKFWLIEAIKCLTKKIE</sequence>
<name>A0A0F9KW44_9ZZZZ</name>
<protein>
    <recommendedName>
        <fullName evidence="2">HNH domain-containing protein</fullName>
    </recommendedName>
</protein>
<dbReference type="AlphaFoldDB" id="A0A0F9KW44"/>
<comment type="caution">
    <text evidence="1">The sequence shown here is derived from an EMBL/GenBank/DDBJ whole genome shotgun (WGS) entry which is preliminary data.</text>
</comment>
<accession>A0A0F9KW44</accession>
<organism evidence="1">
    <name type="scientific">marine sediment metagenome</name>
    <dbReference type="NCBI Taxonomy" id="412755"/>
    <lineage>
        <taxon>unclassified sequences</taxon>
        <taxon>metagenomes</taxon>
        <taxon>ecological metagenomes</taxon>
    </lineage>
</organism>
<gene>
    <name evidence="1" type="ORF">LCGC14_1354130</name>
</gene>
<dbReference type="InterPro" id="IPR027417">
    <property type="entry name" value="P-loop_NTPase"/>
</dbReference>
<evidence type="ECO:0008006" key="2">
    <source>
        <dbReference type="Google" id="ProtNLM"/>
    </source>
</evidence>
<reference evidence="1" key="1">
    <citation type="journal article" date="2015" name="Nature">
        <title>Complex archaea that bridge the gap between prokaryotes and eukaryotes.</title>
        <authorList>
            <person name="Spang A."/>
            <person name="Saw J.H."/>
            <person name="Jorgensen S.L."/>
            <person name="Zaremba-Niedzwiedzka K."/>
            <person name="Martijn J."/>
            <person name="Lind A.E."/>
            <person name="van Eijk R."/>
            <person name="Schleper C."/>
            <person name="Guy L."/>
            <person name="Ettema T.J."/>
        </authorList>
    </citation>
    <scope>NUCLEOTIDE SEQUENCE</scope>
</reference>
<evidence type="ECO:0000313" key="1">
    <source>
        <dbReference type="EMBL" id="KKM79021.1"/>
    </source>
</evidence>
<proteinExistence type="predicted"/>